<accession>A0ABV6S118</accession>
<proteinExistence type="predicted"/>
<evidence type="ECO:0000313" key="1">
    <source>
        <dbReference type="EMBL" id="MFC0682922.1"/>
    </source>
</evidence>
<gene>
    <name evidence="1" type="ORF">ACFFGH_34270</name>
</gene>
<dbReference type="RefSeq" id="WP_386677415.1">
    <property type="nucleotide sequence ID" value="NZ_JBHLTG010000033.1"/>
</dbReference>
<dbReference type="Proteomes" id="UP001589896">
    <property type="component" value="Unassembled WGS sequence"/>
</dbReference>
<reference evidence="1 2" key="1">
    <citation type="submission" date="2024-09" db="EMBL/GenBank/DDBJ databases">
        <authorList>
            <person name="Sun Q."/>
            <person name="Mori K."/>
        </authorList>
    </citation>
    <scope>NUCLEOTIDE SEQUENCE [LARGE SCALE GENOMIC DNA]</scope>
    <source>
        <strain evidence="1 2">KCTC 23076</strain>
    </source>
</reference>
<sequence>MKNLEFAAGTELWGTSKDHLELAAGLASFLERPSAPATFQLGAPGVGYLRLEFFSLDTLGHIGVWSTVESKYPAARSEGRELASLFMQCDPASIDRFTAALRRFSVGSANRAELSGVGP</sequence>
<protein>
    <submittedName>
        <fullName evidence="1">Uncharacterized protein</fullName>
    </submittedName>
</protein>
<evidence type="ECO:0000313" key="2">
    <source>
        <dbReference type="Proteomes" id="UP001589896"/>
    </source>
</evidence>
<name>A0ABV6S118_9GAMM</name>
<comment type="caution">
    <text evidence="1">The sequence shown here is derived from an EMBL/GenBank/DDBJ whole genome shotgun (WGS) entry which is preliminary data.</text>
</comment>
<organism evidence="1 2">
    <name type="scientific">Lysobacter korlensis</name>
    <dbReference type="NCBI Taxonomy" id="553636"/>
    <lineage>
        <taxon>Bacteria</taxon>
        <taxon>Pseudomonadati</taxon>
        <taxon>Pseudomonadota</taxon>
        <taxon>Gammaproteobacteria</taxon>
        <taxon>Lysobacterales</taxon>
        <taxon>Lysobacteraceae</taxon>
        <taxon>Lysobacter</taxon>
    </lineage>
</organism>
<keyword evidence="2" id="KW-1185">Reference proteome</keyword>
<dbReference type="EMBL" id="JBHLTG010000033">
    <property type="protein sequence ID" value="MFC0682922.1"/>
    <property type="molecule type" value="Genomic_DNA"/>
</dbReference>